<dbReference type="RefSeq" id="WP_090378181.1">
    <property type="nucleotide sequence ID" value="NZ_CP156749.1"/>
</dbReference>
<evidence type="ECO:0008006" key="3">
    <source>
        <dbReference type="Google" id="ProtNLM"/>
    </source>
</evidence>
<protein>
    <recommendedName>
        <fullName evidence="3">HEPN AbiU2-like domain-containing protein</fullName>
    </recommendedName>
</protein>
<evidence type="ECO:0000313" key="1">
    <source>
        <dbReference type="EMBL" id="SEC71599.1"/>
    </source>
</evidence>
<sequence length="184" mass="21413">MQITEPQLVRAIYSLWDFQQALSALTFLLEDCDFDKNHSKIELRRFRCYETTAIVSMARPLEQSRGGSTLNLGAVGIKLSKEEKQLVEKISNLRKKVFAHSDENEMHFRSSTFKVFDGQINFPHMQFNETLHLEKSELQELELLLRKLISDLAEFFFHFAQNNPQAIEQYKIAARLQDLKSSEA</sequence>
<dbReference type="AlphaFoldDB" id="A0A1H4US42"/>
<dbReference type="Proteomes" id="UP000242849">
    <property type="component" value="Unassembled WGS sequence"/>
</dbReference>
<organism evidence="1 2">
    <name type="scientific">Pseudomonas anguilliseptica</name>
    <dbReference type="NCBI Taxonomy" id="53406"/>
    <lineage>
        <taxon>Bacteria</taxon>
        <taxon>Pseudomonadati</taxon>
        <taxon>Pseudomonadota</taxon>
        <taxon>Gammaproteobacteria</taxon>
        <taxon>Pseudomonadales</taxon>
        <taxon>Pseudomonadaceae</taxon>
        <taxon>Pseudomonas</taxon>
    </lineage>
</organism>
<reference evidence="2" key="1">
    <citation type="submission" date="2016-10" db="EMBL/GenBank/DDBJ databases">
        <authorList>
            <person name="Varghese N."/>
            <person name="Submissions S."/>
        </authorList>
    </citation>
    <scope>NUCLEOTIDE SEQUENCE [LARGE SCALE GENOMIC DNA]</scope>
    <source>
        <strain evidence="2">DSM 12111</strain>
    </source>
</reference>
<accession>A0A1H4US42</accession>
<dbReference type="OrthoDB" id="7856302at2"/>
<evidence type="ECO:0000313" key="2">
    <source>
        <dbReference type="Proteomes" id="UP000242849"/>
    </source>
</evidence>
<gene>
    <name evidence="1" type="ORF">SAMN05421553_1323</name>
</gene>
<keyword evidence="2" id="KW-1185">Reference proteome</keyword>
<dbReference type="EMBL" id="FNSC01000001">
    <property type="protein sequence ID" value="SEC71599.1"/>
    <property type="molecule type" value="Genomic_DNA"/>
</dbReference>
<name>A0A1H4US42_PSEAG</name>
<proteinExistence type="predicted"/>